<protein>
    <submittedName>
        <fullName evidence="1">Uncharacterized protein</fullName>
    </submittedName>
</protein>
<dbReference type="EMBL" id="CAXHTB010000018">
    <property type="protein sequence ID" value="CAL0324822.1"/>
    <property type="molecule type" value="Genomic_DNA"/>
</dbReference>
<name>A0AAV1XUW0_LUPLU</name>
<dbReference type="AlphaFoldDB" id="A0AAV1XUW0"/>
<comment type="caution">
    <text evidence="1">The sequence shown here is derived from an EMBL/GenBank/DDBJ whole genome shotgun (WGS) entry which is preliminary data.</text>
</comment>
<organism evidence="1 2">
    <name type="scientific">Lupinus luteus</name>
    <name type="common">European yellow lupine</name>
    <dbReference type="NCBI Taxonomy" id="3873"/>
    <lineage>
        <taxon>Eukaryota</taxon>
        <taxon>Viridiplantae</taxon>
        <taxon>Streptophyta</taxon>
        <taxon>Embryophyta</taxon>
        <taxon>Tracheophyta</taxon>
        <taxon>Spermatophyta</taxon>
        <taxon>Magnoliopsida</taxon>
        <taxon>eudicotyledons</taxon>
        <taxon>Gunneridae</taxon>
        <taxon>Pentapetalae</taxon>
        <taxon>rosids</taxon>
        <taxon>fabids</taxon>
        <taxon>Fabales</taxon>
        <taxon>Fabaceae</taxon>
        <taxon>Papilionoideae</taxon>
        <taxon>50 kb inversion clade</taxon>
        <taxon>genistoids sensu lato</taxon>
        <taxon>core genistoids</taxon>
        <taxon>Genisteae</taxon>
        <taxon>Lupinus</taxon>
    </lineage>
</organism>
<keyword evidence="2" id="KW-1185">Reference proteome</keyword>
<evidence type="ECO:0000313" key="1">
    <source>
        <dbReference type="EMBL" id="CAL0324822.1"/>
    </source>
</evidence>
<evidence type="ECO:0000313" key="2">
    <source>
        <dbReference type="Proteomes" id="UP001497480"/>
    </source>
</evidence>
<dbReference type="Proteomes" id="UP001497480">
    <property type="component" value="Unassembled WGS sequence"/>
</dbReference>
<sequence>MMVVNNNGYGGVNGENVGESLKKDMRDLEELLSKLNPLVEEFVSLLIIR</sequence>
<proteinExistence type="predicted"/>
<reference evidence="1 2" key="1">
    <citation type="submission" date="2024-03" db="EMBL/GenBank/DDBJ databases">
        <authorList>
            <person name="Martinez-Hernandez J."/>
        </authorList>
    </citation>
    <scope>NUCLEOTIDE SEQUENCE [LARGE SCALE GENOMIC DNA]</scope>
</reference>
<accession>A0AAV1XUW0</accession>
<gene>
    <name evidence="1" type="ORF">LLUT_LOCUS25882</name>
</gene>